<sequence>MSKIILYTATTCVKCPASKKILGEVVRELDLREGYDYEIKNIDEGDNMIEALQKQVAATPSILIDDELFYNGEVPKKEEILKILKEKFKK</sequence>
<name>A0A098E7Y4_9ZZZZ</name>
<dbReference type="SUPFAM" id="SSF52833">
    <property type="entry name" value="Thioredoxin-like"/>
    <property type="match status" value="1"/>
</dbReference>
<reference evidence="2" key="1">
    <citation type="submission" date="2014-09" db="EMBL/GenBank/DDBJ databases">
        <authorList>
            <person name="Probst J Alexander"/>
        </authorList>
    </citation>
    <scope>NUCLEOTIDE SEQUENCE</scope>
</reference>
<feature type="domain" description="Thioredoxin-like fold" evidence="1">
    <location>
        <begin position="9"/>
        <end position="85"/>
    </location>
</feature>
<dbReference type="AlphaFoldDB" id="A0A098E7Y4"/>
<dbReference type="InterPro" id="IPR036249">
    <property type="entry name" value="Thioredoxin-like_sf"/>
</dbReference>
<evidence type="ECO:0000313" key="2">
    <source>
        <dbReference type="EMBL" id="CEG12137.1"/>
    </source>
</evidence>
<dbReference type="Pfam" id="PF13192">
    <property type="entry name" value="Thioredoxin_3"/>
    <property type="match status" value="1"/>
</dbReference>
<dbReference type="Gene3D" id="3.40.30.10">
    <property type="entry name" value="Glutaredoxin"/>
    <property type="match status" value="1"/>
</dbReference>
<dbReference type="EMBL" id="CCXY01000110">
    <property type="protein sequence ID" value="CEG12137.1"/>
    <property type="molecule type" value="Genomic_DNA"/>
</dbReference>
<proteinExistence type="predicted"/>
<protein>
    <submittedName>
        <fullName evidence="2">Glutaredoxin 2</fullName>
    </submittedName>
</protein>
<gene>
    <name evidence="2" type="ORF">MSIBF_A1980005</name>
</gene>
<dbReference type="InterPro" id="IPR012336">
    <property type="entry name" value="Thioredoxin-like_fold"/>
</dbReference>
<dbReference type="PROSITE" id="PS51354">
    <property type="entry name" value="GLUTAREDOXIN_2"/>
    <property type="match status" value="1"/>
</dbReference>
<organism evidence="2">
    <name type="scientific">groundwater metagenome</name>
    <dbReference type="NCBI Taxonomy" id="717931"/>
    <lineage>
        <taxon>unclassified sequences</taxon>
        <taxon>metagenomes</taxon>
        <taxon>ecological metagenomes</taxon>
    </lineage>
</organism>
<accession>A0A098E7Y4</accession>
<evidence type="ECO:0000259" key="1">
    <source>
        <dbReference type="Pfam" id="PF13192"/>
    </source>
</evidence>